<dbReference type="EMBL" id="VKKY01000002">
    <property type="protein sequence ID" value="KAA3438363.1"/>
    <property type="molecule type" value="Genomic_DNA"/>
</dbReference>
<keyword evidence="8 10" id="KW-0472">Membrane</keyword>
<keyword evidence="9" id="KW-0998">Cell outer membrane</keyword>
<dbReference type="InterPro" id="IPR036737">
    <property type="entry name" value="OmpA-like_sf"/>
</dbReference>
<dbReference type="SUPFAM" id="SSF103647">
    <property type="entry name" value="TSP type-3 repeat"/>
    <property type="match status" value="2"/>
</dbReference>
<dbReference type="InterPro" id="IPR006664">
    <property type="entry name" value="OMP_bac"/>
</dbReference>
<evidence type="ECO:0000259" key="13">
    <source>
        <dbReference type="PROSITE" id="PS51123"/>
    </source>
</evidence>
<evidence type="ECO:0000256" key="11">
    <source>
        <dbReference type="SAM" id="MobiDB-lite"/>
    </source>
</evidence>
<dbReference type="Pfam" id="PF02412">
    <property type="entry name" value="TSP_3"/>
    <property type="match status" value="4"/>
</dbReference>
<organism evidence="14 15">
    <name type="scientific">Rufibacter hautae</name>
    <dbReference type="NCBI Taxonomy" id="2595005"/>
    <lineage>
        <taxon>Bacteria</taxon>
        <taxon>Pseudomonadati</taxon>
        <taxon>Bacteroidota</taxon>
        <taxon>Cytophagia</taxon>
        <taxon>Cytophagales</taxon>
        <taxon>Hymenobacteraceae</taxon>
        <taxon>Rufibacter</taxon>
    </lineage>
</organism>
<keyword evidence="3" id="KW-1134">Transmembrane beta strand</keyword>
<evidence type="ECO:0000256" key="8">
    <source>
        <dbReference type="ARBA" id="ARBA00023136"/>
    </source>
</evidence>
<dbReference type="Gene3D" id="3.30.1330.60">
    <property type="entry name" value="OmpA-like domain"/>
    <property type="match status" value="1"/>
</dbReference>
<dbReference type="InterPro" id="IPR011250">
    <property type="entry name" value="OMP/PagP_B-barrel"/>
</dbReference>
<dbReference type="AlphaFoldDB" id="A0A5B6TPL9"/>
<evidence type="ECO:0000313" key="14">
    <source>
        <dbReference type="EMBL" id="KAA3438363.1"/>
    </source>
</evidence>
<keyword evidence="5 12" id="KW-0732">Signal</keyword>
<evidence type="ECO:0000256" key="2">
    <source>
        <dbReference type="ARBA" id="ARBA00022448"/>
    </source>
</evidence>
<evidence type="ECO:0000313" key="15">
    <source>
        <dbReference type="Proteomes" id="UP000324133"/>
    </source>
</evidence>
<evidence type="ECO:0000256" key="9">
    <source>
        <dbReference type="ARBA" id="ARBA00023237"/>
    </source>
</evidence>
<accession>A0A5B6TPL9</accession>
<dbReference type="GO" id="GO:0009279">
    <property type="term" value="C:cell outer membrane"/>
    <property type="evidence" value="ECO:0007669"/>
    <property type="project" value="UniProtKB-SubCell"/>
</dbReference>
<dbReference type="GO" id="GO:0005509">
    <property type="term" value="F:calcium ion binding"/>
    <property type="evidence" value="ECO:0007669"/>
    <property type="project" value="InterPro"/>
</dbReference>
<feature type="region of interest" description="Disordered" evidence="11">
    <location>
        <begin position="233"/>
        <end position="261"/>
    </location>
</feature>
<dbReference type="InterPro" id="IPR028974">
    <property type="entry name" value="TSP_type-3_rpt"/>
</dbReference>
<evidence type="ECO:0000256" key="5">
    <source>
        <dbReference type="ARBA" id="ARBA00022729"/>
    </source>
</evidence>
<dbReference type="OrthoDB" id="1522982at2"/>
<evidence type="ECO:0000256" key="7">
    <source>
        <dbReference type="ARBA" id="ARBA00023114"/>
    </source>
</evidence>
<proteinExistence type="predicted"/>
<keyword evidence="4" id="KW-0812">Transmembrane</keyword>
<dbReference type="PANTHER" id="PTHR30329:SF21">
    <property type="entry name" value="LIPOPROTEIN YIAD-RELATED"/>
    <property type="match status" value="1"/>
</dbReference>
<evidence type="ECO:0000256" key="1">
    <source>
        <dbReference type="ARBA" id="ARBA00004571"/>
    </source>
</evidence>
<dbReference type="PRINTS" id="PR01021">
    <property type="entry name" value="OMPADOMAIN"/>
</dbReference>
<evidence type="ECO:0000256" key="3">
    <source>
        <dbReference type="ARBA" id="ARBA00022452"/>
    </source>
</evidence>
<evidence type="ECO:0000256" key="6">
    <source>
        <dbReference type="ARBA" id="ARBA00023065"/>
    </source>
</evidence>
<dbReference type="GO" id="GO:0007155">
    <property type="term" value="P:cell adhesion"/>
    <property type="evidence" value="ECO:0007669"/>
    <property type="project" value="InterPro"/>
</dbReference>
<gene>
    <name evidence="14" type="ORF">FOA19_14045</name>
</gene>
<comment type="subcellular location">
    <subcellularLocation>
        <location evidence="1">Cell outer membrane</location>
        <topology evidence="1">Multi-pass membrane protein</topology>
    </subcellularLocation>
</comment>
<evidence type="ECO:0000256" key="4">
    <source>
        <dbReference type="ARBA" id="ARBA00022692"/>
    </source>
</evidence>
<evidence type="ECO:0000256" key="10">
    <source>
        <dbReference type="PROSITE-ProRule" id="PRU00473"/>
    </source>
</evidence>
<feature type="signal peptide" evidence="12">
    <location>
        <begin position="1"/>
        <end position="22"/>
    </location>
</feature>
<dbReference type="Proteomes" id="UP000324133">
    <property type="component" value="Unassembled WGS sequence"/>
</dbReference>
<dbReference type="GO" id="GO:0015288">
    <property type="term" value="F:porin activity"/>
    <property type="evidence" value="ECO:0007669"/>
    <property type="project" value="UniProtKB-KW"/>
</dbReference>
<comment type="caution">
    <text evidence="14">The sequence shown here is derived from an EMBL/GenBank/DDBJ whole genome shotgun (WGS) entry which is preliminary data.</text>
</comment>
<dbReference type="GO" id="GO:0046930">
    <property type="term" value="C:pore complex"/>
    <property type="evidence" value="ECO:0007669"/>
    <property type="project" value="UniProtKB-KW"/>
</dbReference>
<keyword evidence="7" id="KW-0626">Porin</keyword>
<dbReference type="InterPro" id="IPR050330">
    <property type="entry name" value="Bact_OuterMem_StrucFunc"/>
</dbReference>
<dbReference type="CDD" id="cd07185">
    <property type="entry name" value="OmpA_C-like"/>
    <property type="match status" value="1"/>
</dbReference>
<dbReference type="Pfam" id="PF00691">
    <property type="entry name" value="OmpA"/>
    <property type="match status" value="1"/>
</dbReference>
<dbReference type="PANTHER" id="PTHR30329">
    <property type="entry name" value="STATOR ELEMENT OF FLAGELLAR MOTOR COMPLEX"/>
    <property type="match status" value="1"/>
</dbReference>
<dbReference type="SUPFAM" id="SSF56925">
    <property type="entry name" value="OMPA-like"/>
    <property type="match status" value="1"/>
</dbReference>
<feature type="compositionally biased region" description="Basic and acidic residues" evidence="11">
    <location>
        <begin position="288"/>
        <end position="298"/>
    </location>
</feature>
<sequence>MKKTLLKASVLGAMLLSMVAPSETIAQSADRPWGLSLYGSANQARTNMRNDIWDMSNSSWGGGLGINRYLSPSFDVALQLNYFNLKQDANNVTYNVTGFGPGRFDDEVGTANLGLKLKLNNGKILSETAFLQPYLIAGIGAQYASVEAYLPVARPGGTNEFKYDEGMLRMNYMGGAGIGFKITEGISIFAQSTLNYPSTNLLDGISPAGSDELNDRYLQHQFGLTFGLGKATDTDGDGVSDRRDKCPDTPAGVQVDKTGCPLDGDGDGVPDYQDKCPTEAGTAALEGCPDKDGDGVRDSEDECPDQAGPAATRGCPDADGDGVADKNDTCPNTPAGTRVDASGCPVVVDRDNDGVNDDVDRCPDVAGSAANMGCPGLDVEDSTYMARVPKIEFEFNRAVLKRTSYPTLDRMSTMLSKYPHYNLRISGHADHIGSNEYNQELSVRRADAAKSYLTNQKGVASDRIITEGFGEERPVAPNTTNAGRARNRRAEFRLFIQ</sequence>
<reference evidence="14 15" key="1">
    <citation type="submission" date="2019-07" db="EMBL/GenBank/DDBJ databases">
        <title>Rufibacter sp. nov., isolated from lake sediment.</title>
        <authorList>
            <person name="Qu J.-H."/>
        </authorList>
    </citation>
    <scope>NUCLEOTIDE SEQUENCE [LARGE SCALE GENOMIC DNA]</scope>
    <source>
        <strain evidence="14 15">NBS58-1</strain>
    </source>
</reference>
<dbReference type="Gene3D" id="2.40.160.20">
    <property type="match status" value="1"/>
</dbReference>
<protein>
    <submittedName>
        <fullName evidence="14">OmpA family protein</fullName>
    </submittedName>
</protein>
<name>A0A5B6TPL9_9BACT</name>
<feature type="domain" description="OmpA-like" evidence="13">
    <location>
        <begin position="380"/>
        <end position="497"/>
    </location>
</feature>
<dbReference type="PROSITE" id="PS51123">
    <property type="entry name" value="OMPA_2"/>
    <property type="match status" value="1"/>
</dbReference>
<keyword evidence="15" id="KW-1185">Reference proteome</keyword>
<feature type="chain" id="PRO_5022824626" evidence="12">
    <location>
        <begin position="23"/>
        <end position="497"/>
    </location>
</feature>
<dbReference type="InterPro" id="IPR006665">
    <property type="entry name" value="OmpA-like"/>
</dbReference>
<feature type="region of interest" description="Disordered" evidence="11">
    <location>
        <begin position="280"/>
        <end position="343"/>
    </location>
</feature>
<dbReference type="SUPFAM" id="SSF103088">
    <property type="entry name" value="OmpA-like"/>
    <property type="match status" value="1"/>
</dbReference>
<evidence type="ECO:0000256" key="12">
    <source>
        <dbReference type="SAM" id="SignalP"/>
    </source>
</evidence>
<keyword evidence="2" id="KW-0813">Transport</keyword>
<dbReference type="Gene3D" id="4.10.1080.10">
    <property type="entry name" value="TSP type-3 repeat"/>
    <property type="match status" value="1"/>
</dbReference>
<dbReference type="RefSeq" id="WP_149091421.1">
    <property type="nucleotide sequence ID" value="NZ_VKKY01000002.1"/>
</dbReference>
<keyword evidence="6" id="KW-0406">Ion transport</keyword>
<dbReference type="GO" id="GO:0006811">
    <property type="term" value="P:monoatomic ion transport"/>
    <property type="evidence" value="ECO:0007669"/>
    <property type="project" value="UniProtKB-KW"/>
</dbReference>
<dbReference type="InterPro" id="IPR003367">
    <property type="entry name" value="Thrombospondin_3-like_rpt"/>
</dbReference>